<keyword evidence="9" id="KW-1185">Reference proteome</keyword>
<dbReference type="Pfam" id="PF00625">
    <property type="entry name" value="Guanylate_kin"/>
    <property type="match status" value="1"/>
</dbReference>
<keyword evidence="8" id="KW-0418">Kinase</keyword>
<dbReference type="Gene3D" id="3.40.50.300">
    <property type="entry name" value="P-loop containing nucleotide triphosphate hydrolases"/>
    <property type="match status" value="1"/>
</dbReference>
<dbReference type="RefSeq" id="WP_035259561.1">
    <property type="nucleotide sequence ID" value="NZ_JFKE01000004.1"/>
</dbReference>
<evidence type="ECO:0000256" key="6">
    <source>
        <dbReference type="HAMAP-Rule" id="MF_00836"/>
    </source>
</evidence>
<dbReference type="OrthoDB" id="341217at2"/>
<dbReference type="GO" id="GO:0005829">
    <property type="term" value="C:cytosol"/>
    <property type="evidence" value="ECO:0007669"/>
    <property type="project" value="TreeGrafter"/>
</dbReference>
<feature type="binding site" evidence="6">
    <location>
        <begin position="10"/>
        <end position="17"/>
    </location>
    <ligand>
        <name>ATP</name>
        <dbReference type="ChEBI" id="CHEBI:30616"/>
    </ligand>
</feature>
<accession>A0A037ZLE9</accession>
<feature type="domain" description="Guanylate kinase-like" evidence="7">
    <location>
        <begin position="3"/>
        <end position="176"/>
    </location>
</feature>
<dbReference type="GO" id="GO:0033863">
    <property type="term" value="F:ribose 1,5-bisphosphate phosphokinase activity"/>
    <property type="evidence" value="ECO:0007669"/>
    <property type="project" value="UniProtKB-UniRule"/>
</dbReference>
<dbReference type="SMART" id="SM00072">
    <property type="entry name" value="GuKc"/>
    <property type="match status" value="1"/>
</dbReference>
<comment type="pathway">
    <text evidence="2 6">Metabolic intermediate biosynthesis; 5-phospho-alpha-D-ribose 1-diphosphate biosynthesis; 5-phospho-alpha-D-ribose 1-diphosphate from D-ribose 5-phosphate (route II): step 3/3.</text>
</comment>
<dbReference type="UniPathway" id="UPA00087">
    <property type="reaction ID" value="UER00175"/>
</dbReference>
<comment type="function">
    <text evidence="6">Catalyzes the phosphorylation of ribose 1,5-bisphosphate to 5-phospho-D-ribosyl alpha-1-diphosphate (PRPP).</text>
</comment>
<name>A0A037ZLE9_9RHOB</name>
<dbReference type="InterPro" id="IPR012699">
    <property type="entry name" value="PhnN"/>
</dbReference>
<dbReference type="PROSITE" id="PS50052">
    <property type="entry name" value="GUANYLATE_KINASE_2"/>
    <property type="match status" value="1"/>
</dbReference>
<evidence type="ECO:0000256" key="5">
    <source>
        <dbReference type="ARBA" id="ARBA00022840"/>
    </source>
</evidence>
<evidence type="ECO:0000259" key="7">
    <source>
        <dbReference type="PROSITE" id="PS50052"/>
    </source>
</evidence>
<dbReference type="NCBIfam" id="TIGR02322">
    <property type="entry name" value="phosphon_PhnN"/>
    <property type="match status" value="1"/>
</dbReference>
<dbReference type="InterPro" id="IPR008145">
    <property type="entry name" value="GK/Ca_channel_bsu"/>
</dbReference>
<evidence type="ECO:0000256" key="3">
    <source>
        <dbReference type="ARBA" id="ARBA00022679"/>
    </source>
</evidence>
<keyword evidence="4 6" id="KW-0547">Nucleotide-binding</keyword>
<comment type="caution">
    <text evidence="8">The sequence shown here is derived from an EMBL/GenBank/DDBJ whole genome shotgun (WGS) entry which is preliminary data.</text>
</comment>
<protein>
    <recommendedName>
        <fullName evidence="6">Ribose 1,5-bisphosphate phosphokinase PhnN</fullName>
        <ecNumber evidence="6">2.7.4.23</ecNumber>
    </recommendedName>
    <alternativeName>
        <fullName evidence="6">Ribose 1,5-bisphosphokinase</fullName>
    </alternativeName>
</protein>
<dbReference type="InterPro" id="IPR027417">
    <property type="entry name" value="P-loop_NTPase"/>
</dbReference>
<gene>
    <name evidence="6" type="primary">phnN</name>
    <name evidence="8" type="ORF">ACMU_13385</name>
</gene>
<keyword evidence="5 6" id="KW-0067">ATP-binding</keyword>
<dbReference type="GO" id="GO:0006015">
    <property type="term" value="P:5-phosphoribose 1-diphosphate biosynthetic process"/>
    <property type="evidence" value="ECO:0007669"/>
    <property type="project" value="UniProtKB-UniRule"/>
</dbReference>
<organism evidence="8 9">
    <name type="scientific">Actibacterium mucosum KCTC 23349</name>
    <dbReference type="NCBI Taxonomy" id="1454373"/>
    <lineage>
        <taxon>Bacteria</taxon>
        <taxon>Pseudomonadati</taxon>
        <taxon>Pseudomonadota</taxon>
        <taxon>Alphaproteobacteria</taxon>
        <taxon>Rhodobacterales</taxon>
        <taxon>Roseobacteraceae</taxon>
        <taxon>Actibacterium</taxon>
    </lineage>
</organism>
<dbReference type="AlphaFoldDB" id="A0A037ZLE9"/>
<dbReference type="HAMAP" id="MF_00836">
    <property type="entry name" value="PhnN"/>
    <property type="match status" value="1"/>
</dbReference>
<dbReference type="SUPFAM" id="SSF52540">
    <property type="entry name" value="P-loop containing nucleoside triphosphate hydrolases"/>
    <property type="match status" value="1"/>
</dbReference>
<dbReference type="Proteomes" id="UP000026249">
    <property type="component" value="Unassembled WGS sequence"/>
</dbReference>
<dbReference type="PANTHER" id="PTHR23117:SF8">
    <property type="entry name" value="RIBOSE 1,5-BISPHOSPHATE PHOSPHOKINASE PHNN"/>
    <property type="match status" value="1"/>
</dbReference>
<dbReference type="EC" id="2.7.4.23" evidence="6"/>
<dbReference type="GO" id="GO:0019634">
    <property type="term" value="P:organic phosphonate metabolic process"/>
    <property type="evidence" value="ECO:0007669"/>
    <property type="project" value="UniProtKB-UniRule"/>
</dbReference>
<evidence type="ECO:0000256" key="1">
    <source>
        <dbReference type="ARBA" id="ARBA00000373"/>
    </source>
</evidence>
<comment type="similarity">
    <text evidence="6">Belongs to the ribose 1,5-bisphosphokinase family.</text>
</comment>
<dbReference type="GO" id="GO:0005524">
    <property type="term" value="F:ATP binding"/>
    <property type="evidence" value="ECO:0007669"/>
    <property type="project" value="UniProtKB-KW"/>
</dbReference>
<evidence type="ECO:0000256" key="4">
    <source>
        <dbReference type="ARBA" id="ARBA00022741"/>
    </source>
</evidence>
<comment type="catalytic activity">
    <reaction evidence="1 6">
        <text>alpha-D-ribose 1,5-bisphosphate + ATP = 5-phospho-alpha-D-ribose 1-diphosphate + ADP</text>
        <dbReference type="Rhea" id="RHEA:20109"/>
        <dbReference type="ChEBI" id="CHEBI:30616"/>
        <dbReference type="ChEBI" id="CHEBI:58017"/>
        <dbReference type="ChEBI" id="CHEBI:68688"/>
        <dbReference type="ChEBI" id="CHEBI:456216"/>
        <dbReference type="EC" id="2.7.4.23"/>
    </reaction>
</comment>
<sequence>MPGRLYAIVGPSGAGKDTLMEAVAPHLPGLVMARRVITRPAAAGGEDFDGVSETEFDRRLAAGDFALHWAAHGLRYGVPISIEEDMAADRDVAFNGSRAALAEAAARYPSLRVLHITAKIEVLAERLAARGRETAEDIAARLRRADTGLPQGLKVITIDNSGDLQDAVNALLTAFHPERT</sequence>
<reference evidence="8 9" key="1">
    <citation type="submission" date="2014-03" db="EMBL/GenBank/DDBJ databases">
        <title>Draft Genome Sequence of Actibacterium mucosum KCTC 23349, a Marine Alphaproteobacterium with Complex Ionic Requirements Isolated from Mediterranean Seawater at Malvarrosa Beach, Valencia, Spain.</title>
        <authorList>
            <person name="Arahal D.R."/>
            <person name="Shao Z."/>
            <person name="Lai Q."/>
            <person name="Pujalte M.J."/>
        </authorList>
    </citation>
    <scope>NUCLEOTIDE SEQUENCE [LARGE SCALE GENOMIC DNA]</scope>
    <source>
        <strain evidence="8 9">KCTC 23349</strain>
    </source>
</reference>
<evidence type="ECO:0000313" key="9">
    <source>
        <dbReference type="Proteomes" id="UP000026249"/>
    </source>
</evidence>
<proteinExistence type="inferred from homology"/>
<dbReference type="InterPro" id="IPR008144">
    <property type="entry name" value="Guanylate_kin-like_dom"/>
</dbReference>
<dbReference type="EMBL" id="JFKE01000004">
    <property type="protein sequence ID" value="KAJ55676.1"/>
    <property type="molecule type" value="Genomic_DNA"/>
</dbReference>
<evidence type="ECO:0000313" key="8">
    <source>
        <dbReference type="EMBL" id="KAJ55676.1"/>
    </source>
</evidence>
<evidence type="ECO:0000256" key="2">
    <source>
        <dbReference type="ARBA" id="ARBA00005069"/>
    </source>
</evidence>
<dbReference type="STRING" id="1454373.ACMU_13385"/>
<keyword evidence="3 6" id="KW-0808">Transferase</keyword>
<dbReference type="PANTHER" id="PTHR23117">
    <property type="entry name" value="GUANYLATE KINASE-RELATED"/>
    <property type="match status" value="1"/>
</dbReference>